<gene>
    <name evidence="6" type="ORF">PV09_03301</name>
</gene>
<dbReference type="GO" id="GO:0008270">
    <property type="term" value="F:zinc ion binding"/>
    <property type="evidence" value="ECO:0007669"/>
    <property type="project" value="UniProtKB-KW"/>
</dbReference>
<feature type="domain" description="AN1-type" evidence="5">
    <location>
        <begin position="30"/>
        <end position="78"/>
    </location>
</feature>
<evidence type="ECO:0000313" key="7">
    <source>
        <dbReference type="Proteomes" id="UP000053259"/>
    </source>
</evidence>
<evidence type="ECO:0000313" key="6">
    <source>
        <dbReference type="EMBL" id="KIW06139.1"/>
    </source>
</evidence>
<dbReference type="VEuPathDB" id="FungiDB:PV09_03301"/>
<dbReference type="InterPro" id="IPR035896">
    <property type="entry name" value="AN1-like_Znf"/>
</dbReference>
<dbReference type="STRING" id="253628.A0A0D2B4I3"/>
<keyword evidence="7" id="KW-1185">Reference proteome</keyword>
<dbReference type="FunCoup" id="A0A0D2B4I3">
    <property type="interactions" value="198"/>
</dbReference>
<dbReference type="PROSITE" id="PS51039">
    <property type="entry name" value="ZF_AN1"/>
    <property type="match status" value="1"/>
</dbReference>
<dbReference type="HOGENOM" id="CLU_052358_2_0_1"/>
<evidence type="ECO:0000256" key="2">
    <source>
        <dbReference type="ARBA" id="ARBA00022771"/>
    </source>
</evidence>
<dbReference type="SMART" id="SM00154">
    <property type="entry name" value="ZnF_AN1"/>
    <property type="match status" value="2"/>
</dbReference>
<evidence type="ECO:0000256" key="3">
    <source>
        <dbReference type="ARBA" id="ARBA00022833"/>
    </source>
</evidence>
<dbReference type="PANTHER" id="PTHR14677:SF40">
    <property type="entry name" value="CDC48-ASSOCIATED UBIQUITIN-LIKE_ZINC FINGER PROTEIN 1"/>
    <property type="match status" value="1"/>
</dbReference>
<keyword evidence="3" id="KW-0862">Zinc</keyword>
<dbReference type="AlphaFoldDB" id="A0A0D2B4I3"/>
<dbReference type="EMBL" id="KN847536">
    <property type="protein sequence ID" value="KIW06139.1"/>
    <property type="molecule type" value="Genomic_DNA"/>
</dbReference>
<dbReference type="InterPro" id="IPR000058">
    <property type="entry name" value="Znf_AN1"/>
</dbReference>
<proteinExistence type="predicted"/>
<dbReference type="Pfam" id="PF25327">
    <property type="entry name" value="UBL_ZFAND1"/>
    <property type="match status" value="1"/>
</dbReference>
<protein>
    <recommendedName>
        <fullName evidence="5">AN1-type domain-containing protein</fullName>
    </recommendedName>
</protein>
<dbReference type="GeneID" id="27311274"/>
<dbReference type="OrthoDB" id="431929at2759"/>
<reference evidence="6 7" key="1">
    <citation type="submission" date="2015-01" db="EMBL/GenBank/DDBJ databases">
        <title>The Genome Sequence of Ochroconis gallopava CBS43764.</title>
        <authorList>
            <consortium name="The Broad Institute Genomics Platform"/>
            <person name="Cuomo C."/>
            <person name="de Hoog S."/>
            <person name="Gorbushina A."/>
            <person name="Stielow B."/>
            <person name="Teixiera M."/>
            <person name="Abouelleil A."/>
            <person name="Chapman S.B."/>
            <person name="Priest M."/>
            <person name="Young S.K."/>
            <person name="Wortman J."/>
            <person name="Nusbaum C."/>
            <person name="Birren B."/>
        </authorList>
    </citation>
    <scope>NUCLEOTIDE SEQUENCE [LARGE SCALE GENOMIC DNA]</scope>
    <source>
        <strain evidence="6 7">CBS 43764</strain>
    </source>
</reference>
<dbReference type="Gene3D" id="4.10.1110.10">
    <property type="entry name" value="AN1-like Zinc finger"/>
    <property type="match status" value="2"/>
</dbReference>
<keyword evidence="2 4" id="KW-0863">Zinc-finger</keyword>
<dbReference type="InParanoid" id="A0A0D2B4I3"/>
<dbReference type="SUPFAM" id="SSF118310">
    <property type="entry name" value="AN1-like Zinc finger"/>
    <property type="match status" value="2"/>
</dbReference>
<dbReference type="Proteomes" id="UP000053259">
    <property type="component" value="Unassembled WGS sequence"/>
</dbReference>
<organism evidence="6 7">
    <name type="scientific">Verruconis gallopava</name>
    <dbReference type="NCBI Taxonomy" id="253628"/>
    <lineage>
        <taxon>Eukaryota</taxon>
        <taxon>Fungi</taxon>
        <taxon>Dikarya</taxon>
        <taxon>Ascomycota</taxon>
        <taxon>Pezizomycotina</taxon>
        <taxon>Dothideomycetes</taxon>
        <taxon>Pleosporomycetidae</taxon>
        <taxon>Venturiales</taxon>
        <taxon>Sympoventuriaceae</taxon>
        <taxon>Verruconis</taxon>
    </lineage>
</organism>
<evidence type="ECO:0000256" key="4">
    <source>
        <dbReference type="PROSITE-ProRule" id="PRU00449"/>
    </source>
</evidence>
<dbReference type="Pfam" id="PF01428">
    <property type="entry name" value="zf-AN1"/>
    <property type="match status" value="2"/>
</dbReference>
<dbReference type="GO" id="GO:0005737">
    <property type="term" value="C:cytoplasm"/>
    <property type="evidence" value="ECO:0007669"/>
    <property type="project" value="TreeGrafter"/>
</dbReference>
<dbReference type="RefSeq" id="XP_016216008.1">
    <property type="nucleotide sequence ID" value="XM_016356485.1"/>
</dbReference>
<accession>A0A0D2B4I3</accession>
<name>A0A0D2B4I3_9PEZI</name>
<dbReference type="PANTHER" id="PTHR14677">
    <property type="entry name" value="ARSENITE INDUCUBLE RNA ASSOCIATED PROTEIN AIP-1-RELATED"/>
    <property type="match status" value="1"/>
</dbReference>
<dbReference type="InterPro" id="IPR057358">
    <property type="entry name" value="UBL_ZFAND1-like"/>
</dbReference>
<evidence type="ECO:0000259" key="5">
    <source>
        <dbReference type="PROSITE" id="PS51039"/>
    </source>
</evidence>
<keyword evidence="1" id="KW-0479">Metal-binding</keyword>
<sequence>MSRPFPDAKLDSQDAEAVARAKNMSIGDVEQIGAHCSSEFCHIKTFLPFTCQFCKLKYCEDHWRPEWHACSAATKQVEEQNRTKLPGRPTIKDHEKQCYNVKCKTLIDTAAQPAVHCDSCRRDYCLKHRMKEDHDCDNVPRPSPPGQSVLDAQREKGLSALRNFKAWASKKKEESKASASTLSIRPKPKQPAGLAAINKLKTEAKGDTKLAPEKRVYLFVEASADTTTAKFPTGKFFYSRDWSIGRVLDAAAKALQVQNVNNRVPGEEEKLRVFHVEAGRLLEFGEKVGDVLVTGNTIVLLRGVGPAVPDLIGT</sequence>
<evidence type="ECO:0000256" key="1">
    <source>
        <dbReference type="ARBA" id="ARBA00022723"/>
    </source>
</evidence>